<feature type="non-terminal residue" evidence="2">
    <location>
        <position position="1"/>
    </location>
</feature>
<keyword evidence="1" id="KW-0472">Membrane</keyword>
<evidence type="ECO:0000313" key="2">
    <source>
        <dbReference type="EMBL" id="MFD1045574.1"/>
    </source>
</evidence>
<dbReference type="EMBL" id="JBHTIS010000343">
    <property type="protein sequence ID" value="MFD1045574.1"/>
    <property type="molecule type" value="Genomic_DNA"/>
</dbReference>
<evidence type="ECO:0000256" key="1">
    <source>
        <dbReference type="SAM" id="Phobius"/>
    </source>
</evidence>
<keyword evidence="3" id="KW-1185">Reference proteome</keyword>
<proteinExistence type="predicted"/>
<dbReference type="Proteomes" id="UP001597045">
    <property type="component" value="Unassembled WGS sequence"/>
</dbReference>
<keyword evidence="1" id="KW-1133">Transmembrane helix</keyword>
<keyword evidence="1" id="KW-0812">Transmembrane</keyword>
<protein>
    <submittedName>
        <fullName evidence="2">Uncharacterized protein</fullName>
    </submittedName>
</protein>
<sequence length="65" mass="7445">RIAPAPAAPDDIRVQGQVVALITALIWLMVVAIGARGVRALLESLRLRAWQREWERVEPFWRSLR</sequence>
<evidence type="ECO:0000313" key="3">
    <source>
        <dbReference type="Proteomes" id="UP001597045"/>
    </source>
</evidence>
<gene>
    <name evidence="2" type="ORF">ACFQ1S_08285</name>
</gene>
<comment type="caution">
    <text evidence="2">The sequence shown here is derived from an EMBL/GenBank/DDBJ whole genome shotgun (WGS) entry which is preliminary data.</text>
</comment>
<reference evidence="3" key="1">
    <citation type="journal article" date="2019" name="Int. J. Syst. Evol. Microbiol.">
        <title>The Global Catalogue of Microorganisms (GCM) 10K type strain sequencing project: providing services to taxonomists for standard genome sequencing and annotation.</title>
        <authorList>
            <consortium name="The Broad Institute Genomics Platform"/>
            <consortium name="The Broad Institute Genome Sequencing Center for Infectious Disease"/>
            <person name="Wu L."/>
            <person name="Ma J."/>
        </authorList>
    </citation>
    <scope>NUCLEOTIDE SEQUENCE [LARGE SCALE GENOMIC DNA]</scope>
    <source>
        <strain evidence="3">JCM 31486</strain>
    </source>
</reference>
<accession>A0ABW3M7H4</accession>
<feature type="transmembrane region" description="Helical" evidence="1">
    <location>
        <begin position="18"/>
        <end position="38"/>
    </location>
</feature>
<name>A0ABW3M7H4_9PSEU</name>
<organism evidence="2 3">
    <name type="scientific">Kibdelosporangium lantanae</name>
    <dbReference type="NCBI Taxonomy" id="1497396"/>
    <lineage>
        <taxon>Bacteria</taxon>
        <taxon>Bacillati</taxon>
        <taxon>Actinomycetota</taxon>
        <taxon>Actinomycetes</taxon>
        <taxon>Pseudonocardiales</taxon>
        <taxon>Pseudonocardiaceae</taxon>
        <taxon>Kibdelosporangium</taxon>
    </lineage>
</organism>